<dbReference type="Gene3D" id="1.20.5.620">
    <property type="entry name" value="F1F0 ATP synthase subunit B, membrane domain"/>
    <property type="match status" value="1"/>
</dbReference>
<dbReference type="InterPro" id="IPR038495">
    <property type="entry name" value="ATPase_E_C"/>
</dbReference>
<reference evidence="4" key="1">
    <citation type="journal article" date="2015" name="Nature">
        <title>Complex archaea that bridge the gap between prokaryotes and eukaryotes.</title>
        <authorList>
            <person name="Spang A."/>
            <person name="Saw J.H."/>
            <person name="Jorgensen S.L."/>
            <person name="Zaremba-Niedzwiedzka K."/>
            <person name="Martijn J."/>
            <person name="Lind A.E."/>
            <person name="van Eijk R."/>
            <person name="Schleper C."/>
            <person name="Guy L."/>
            <person name="Ettema T.J."/>
        </authorList>
    </citation>
    <scope>NUCLEOTIDE SEQUENCE</scope>
</reference>
<evidence type="ECO:0000256" key="3">
    <source>
        <dbReference type="ARBA" id="ARBA00023065"/>
    </source>
</evidence>
<dbReference type="Pfam" id="PF01991">
    <property type="entry name" value="vATP-synt_E"/>
    <property type="match status" value="1"/>
</dbReference>
<comment type="similarity">
    <text evidence="1">Belongs to the V-ATPase E subunit family.</text>
</comment>
<dbReference type="GO" id="GO:0033178">
    <property type="term" value="C:proton-transporting two-sector ATPase complex, catalytic domain"/>
    <property type="evidence" value="ECO:0007669"/>
    <property type="project" value="InterPro"/>
</dbReference>
<name>A0A0F9RC19_9ZZZZ</name>
<comment type="caution">
    <text evidence="4">The sequence shown here is derived from an EMBL/GenBank/DDBJ whole genome shotgun (WGS) entry which is preliminary data.</text>
</comment>
<proteinExistence type="inferred from homology"/>
<evidence type="ECO:0000256" key="1">
    <source>
        <dbReference type="ARBA" id="ARBA00005901"/>
    </source>
</evidence>
<dbReference type="AlphaFoldDB" id="A0A0F9RC19"/>
<dbReference type="EMBL" id="LAZR01003780">
    <property type="protein sequence ID" value="KKN14808.1"/>
    <property type="molecule type" value="Genomic_DNA"/>
</dbReference>
<dbReference type="GO" id="GO:0046961">
    <property type="term" value="F:proton-transporting ATPase activity, rotational mechanism"/>
    <property type="evidence" value="ECO:0007669"/>
    <property type="project" value="InterPro"/>
</dbReference>
<dbReference type="SUPFAM" id="SSF160527">
    <property type="entry name" value="V-type ATPase subunit E-like"/>
    <property type="match status" value="1"/>
</dbReference>
<accession>A0A0F9RC19</accession>
<protein>
    <recommendedName>
        <fullName evidence="5">V-type proton ATPase subunit E</fullName>
    </recommendedName>
</protein>
<organism evidence="4">
    <name type="scientific">marine sediment metagenome</name>
    <dbReference type="NCBI Taxonomy" id="412755"/>
    <lineage>
        <taxon>unclassified sequences</taxon>
        <taxon>metagenomes</taxon>
        <taxon>ecological metagenomes</taxon>
    </lineage>
</organism>
<keyword evidence="2" id="KW-0813">Transport</keyword>
<keyword evidence="3" id="KW-0406">Ion transport</keyword>
<sequence length="194" mass="21920">MKLDKMLKALEVEANEQGEKILADAQAQVDEILTKAKKDGEKRVSASLEKTKQRLRLKRAKIIGDANFEEKKSMLNAKDAIIEKLFTKIKDEAKQGISSDVTFFEGLADEALLRFKGQDVKMLVNSRDKEMAEQVMLGQEESYQIEGSLNCIGGLKVVTVDSNIVVDNTIEARLRKIKQLYEPQIMKKLFGEKQ</sequence>
<dbReference type="HAMAP" id="MF_00311">
    <property type="entry name" value="ATP_synth_E_arch"/>
    <property type="match status" value="1"/>
</dbReference>
<evidence type="ECO:0000256" key="2">
    <source>
        <dbReference type="ARBA" id="ARBA00022448"/>
    </source>
</evidence>
<dbReference type="Gene3D" id="3.30.2320.30">
    <property type="entry name" value="ATP synthase, E subunit, C-terminal"/>
    <property type="match status" value="1"/>
</dbReference>
<gene>
    <name evidence="4" type="ORF">LCGC14_0992400</name>
</gene>
<dbReference type="PANTHER" id="PTHR45715">
    <property type="entry name" value="ATPASE H+-TRANSPORTING V1 SUBUNIT E1A-RELATED"/>
    <property type="match status" value="1"/>
</dbReference>
<evidence type="ECO:0008006" key="5">
    <source>
        <dbReference type="Google" id="ProtNLM"/>
    </source>
</evidence>
<evidence type="ECO:0000313" key="4">
    <source>
        <dbReference type="EMBL" id="KKN14808.1"/>
    </source>
</evidence>
<dbReference type="InterPro" id="IPR002842">
    <property type="entry name" value="ATPase_V1_Esu"/>
</dbReference>